<comment type="caution">
    <text evidence="1">The sequence shown here is derived from an EMBL/GenBank/DDBJ whole genome shotgun (WGS) entry which is preliminary data.</text>
</comment>
<sequence length="310" mass="37339">MRNLFIIGNGFDLAHGMKTSYDDFYQYIKKKYPNLKEENNNLPEAIFGRKGGITYDEKELTEYMLNLLNHTGEWNKFESNLGEIDFFYDDYSEPVFDKEGDPDISKTMILNESKSSVYSELCYNLKSLFKEWIQKIRILKRYRQEYFENKFKKNNLFFTFNYTKTLEKLYNIPLENILHIHGTLPKDLIFGHNLKLEDIEIESKNIGIEYSGLEHVIYDCKNIFRKKIDEIIKKYEFFFDKIQKYNVEKVYIYGFSFSEIDLPYLSEIIKNTPNNIIWEITFHNKNDKEIFFKKLRRLGIKKKNIKLLQL</sequence>
<name>A0A0M1VSR6_FUSVC</name>
<proteinExistence type="predicted"/>
<dbReference type="Proteomes" id="UP000004925">
    <property type="component" value="Unassembled WGS sequence"/>
</dbReference>
<gene>
    <name evidence="1" type="ORF">FSCG_00377</name>
</gene>
<dbReference type="eggNOG" id="ENOG502ZARP">
    <property type="taxonomic scope" value="Bacteria"/>
</dbReference>
<dbReference type="InterPro" id="IPR025935">
    <property type="entry name" value="AbiH"/>
</dbReference>
<dbReference type="AlphaFoldDB" id="A0A0M1VSR6"/>
<accession>A0A0M1VSR6</accession>
<protein>
    <recommendedName>
        <fullName evidence="3">Bacteriophage abortive infection AbiH</fullName>
    </recommendedName>
</protein>
<reference evidence="1 2" key="1">
    <citation type="submission" date="2011-10" db="EMBL/GenBank/DDBJ databases">
        <title>The Genome Sequence of Fusobacterium sp. 4_1_13.</title>
        <authorList>
            <consortium name="The Broad Institute Genome Sequencing Platform"/>
            <person name="Earl A."/>
            <person name="Ward D."/>
            <person name="Feldgarden M."/>
            <person name="Gevers D."/>
            <person name="Strauss J."/>
            <person name="Ambrose C."/>
            <person name="Allen-Vercoe E."/>
            <person name="Young S.K."/>
            <person name="Zeng Q."/>
            <person name="Gargeya S."/>
            <person name="Fitzgerald M."/>
            <person name="Haas B."/>
            <person name="Abouelleil A."/>
            <person name="Alvarado L."/>
            <person name="Arachchi H.M."/>
            <person name="Berlin A."/>
            <person name="Brown A."/>
            <person name="Chapman S.B."/>
            <person name="Chen Z."/>
            <person name="Dunbar C."/>
            <person name="Freedman E."/>
            <person name="Gearin G."/>
            <person name="Goldberg J."/>
            <person name="Griggs A."/>
            <person name="Gujja S."/>
            <person name="Heiman D."/>
            <person name="Howarth C."/>
            <person name="Larson L."/>
            <person name="Lui A."/>
            <person name="MacDonald P.J."/>
            <person name="Montmayeur A."/>
            <person name="Murphy C."/>
            <person name="Neiman D."/>
            <person name="Pearson M."/>
            <person name="Priest M."/>
            <person name="Roberts A."/>
            <person name="Saif S."/>
            <person name="Shea T."/>
            <person name="Shenoy N."/>
            <person name="Sisk P."/>
            <person name="Stolte C."/>
            <person name="Sykes S."/>
            <person name="Wortman J."/>
            <person name="Nusbaum C."/>
            <person name="Birren B."/>
        </authorList>
    </citation>
    <scope>NUCLEOTIDE SEQUENCE [LARGE SCALE GENOMIC DNA]</scope>
    <source>
        <strain evidence="1 2">4_1_13</strain>
    </source>
</reference>
<organism evidence="1 2">
    <name type="scientific">Fusobacterium vincentii 4_1_13</name>
    <dbReference type="NCBI Taxonomy" id="469606"/>
    <lineage>
        <taxon>Bacteria</taxon>
        <taxon>Fusobacteriati</taxon>
        <taxon>Fusobacteriota</taxon>
        <taxon>Fusobacteriia</taxon>
        <taxon>Fusobacteriales</taxon>
        <taxon>Fusobacteriaceae</taxon>
        <taxon>Fusobacterium</taxon>
    </lineage>
</organism>
<evidence type="ECO:0000313" key="2">
    <source>
        <dbReference type="Proteomes" id="UP000004925"/>
    </source>
</evidence>
<evidence type="ECO:0000313" key="1">
    <source>
        <dbReference type="EMBL" id="EEO39664.2"/>
    </source>
</evidence>
<evidence type="ECO:0008006" key="3">
    <source>
        <dbReference type="Google" id="ProtNLM"/>
    </source>
</evidence>
<dbReference type="Pfam" id="PF14253">
    <property type="entry name" value="AbiH"/>
    <property type="match status" value="1"/>
</dbReference>
<dbReference type="EMBL" id="ACDE02000013">
    <property type="protein sequence ID" value="EEO39664.2"/>
    <property type="molecule type" value="Genomic_DNA"/>
</dbReference>
<dbReference type="RefSeq" id="WP_032843518.1">
    <property type="nucleotide sequence ID" value="NZ_KQ235735.1"/>
</dbReference>